<feature type="domain" description="Amidase" evidence="1">
    <location>
        <begin position="25"/>
        <end position="456"/>
    </location>
</feature>
<keyword evidence="3" id="KW-1185">Reference proteome</keyword>
<dbReference type="Proteomes" id="UP000606044">
    <property type="component" value="Unassembled WGS sequence"/>
</dbReference>
<dbReference type="InterPro" id="IPR036928">
    <property type="entry name" value="AS_sf"/>
</dbReference>
<dbReference type="Pfam" id="PF01425">
    <property type="entry name" value="Amidase"/>
    <property type="match status" value="1"/>
</dbReference>
<evidence type="ECO:0000313" key="2">
    <source>
        <dbReference type="EMBL" id="GGF70859.1"/>
    </source>
</evidence>
<sequence length="498" mass="52723">MTAPCDLSAVDLRRLIATKALSPVELLDSCLARIDAIDPAVNAMVALDIEGARAAAKEAEAQVMRGEPLPPLHGIPVAVKDTHETKGLRTTHGSPIFADHVPTEDAACIARLRAAGGIIFGKTNTPEWAAGANTRNPVYGVTGNPFDPSKSSAGSSGGSAVALACGMAPLASGSDMGGSLRNPAGYSGIVGMRPSYGLVASHKRAFGWSNLSTDGPMARTVADTALMLSVMASDDELDPLAYTLPGEPVRGRPERWSELAPADLKSLRLGFTEDFGFAPTEQHIRRVFRDRVEAIAPLFASAETGSPDCTGADDAFAVLRASNFLASHGTNYRERPHMLGPHVRANIEEGLKYSLADYARAASTQTAIYRAYQSFFETHDVLVSPTLTLSPRPWSESYAAEIDGEPTKSYFHWLALAYAVTLAGHPALSLPLGLDEAGLPFGLQIIGPRGGDAIVLKVALALETAFAGDARLSRPLPDLDRLAKASPINEAPDFMKWA</sequence>
<evidence type="ECO:0000259" key="1">
    <source>
        <dbReference type="Pfam" id="PF01425"/>
    </source>
</evidence>
<dbReference type="Gene3D" id="3.90.1300.10">
    <property type="entry name" value="Amidase signature (AS) domain"/>
    <property type="match status" value="1"/>
</dbReference>
<dbReference type="AlphaFoldDB" id="A0A917C3Q0"/>
<dbReference type="InterPro" id="IPR023631">
    <property type="entry name" value="Amidase_dom"/>
</dbReference>
<dbReference type="SUPFAM" id="SSF75304">
    <property type="entry name" value="Amidase signature (AS) enzymes"/>
    <property type="match status" value="1"/>
</dbReference>
<dbReference type="InterPro" id="IPR000120">
    <property type="entry name" value="Amidase"/>
</dbReference>
<accession>A0A917C3Q0</accession>
<proteinExistence type="predicted"/>
<reference evidence="2" key="1">
    <citation type="journal article" date="2014" name="Int. J. Syst. Evol. Microbiol.">
        <title>Complete genome sequence of Corynebacterium casei LMG S-19264T (=DSM 44701T), isolated from a smear-ripened cheese.</title>
        <authorList>
            <consortium name="US DOE Joint Genome Institute (JGI-PGF)"/>
            <person name="Walter F."/>
            <person name="Albersmeier A."/>
            <person name="Kalinowski J."/>
            <person name="Ruckert C."/>
        </authorList>
    </citation>
    <scope>NUCLEOTIDE SEQUENCE</scope>
    <source>
        <strain evidence="2">CCM 7897</strain>
    </source>
</reference>
<dbReference type="EMBL" id="BMCT01000004">
    <property type="protein sequence ID" value="GGF70859.1"/>
    <property type="molecule type" value="Genomic_DNA"/>
</dbReference>
<organism evidence="2 3">
    <name type="scientific">Azorhizobium oxalatiphilum</name>
    <dbReference type="NCBI Taxonomy" id="980631"/>
    <lineage>
        <taxon>Bacteria</taxon>
        <taxon>Pseudomonadati</taxon>
        <taxon>Pseudomonadota</taxon>
        <taxon>Alphaproteobacteria</taxon>
        <taxon>Hyphomicrobiales</taxon>
        <taxon>Xanthobacteraceae</taxon>
        <taxon>Azorhizobium</taxon>
    </lineage>
</organism>
<protein>
    <submittedName>
        <fullName evidence="2">Amidase</fullName>
    </submittedName>
</protein>
<gene>
    <name evidence="2" type="ORF">GCM10007301_33280</name>
</gene>
<dbReference type="RefSeq" id="WP_188580534.1">
    <property type="nucleotide sequence ID" value="NZ_BMCT01000004.1"/>
</dbReference>
<evidence type="ECO:0000313" key="3">
    <source>
        <dbReference type="Proteomes" id="UP000606044"/>
    </source>
</evidence>
<dbReference type="PANTHER" id="PTHR11895:SF76">
    <property type="entry name" value="INDOLEACETAMIDE HYDROLASE"/>
    <property type="match status" value="1"/>
</dbReference>
<comment type="caution">
    <text evidence="2">The sequence shown here is derived from an EMBL/GenBank/DDBJ whole genome shotgun (WGS) entry which is preliminary data.</text>
</comment>
<dbReference type="GO" id="GO:0003824">
    <property type="term" value="F:catalytic activity"/>
    <property type="evidence" value="ECO:0007669"/>
    <property type="project" value="InterPro"/>
</dbReference>
<dbReference type="PANTHER" id="PTHR11895">
    <property type="entry name" value="TRANSAMIDASE"/>
    <property type="match status" value="1"/>
</dbReference>
<name>A0A917C3Q0_9HYPH</name>
<reference evidence="2" key="2">
    <citation type="submission" date="2020-09" db="EMBL/GenBank/DDBJ databases">
        <authorList>
            <person name="Sun Q."/>
            <person name="Sedlacek I."/>
        </authorList>
    </citation>
    <scope>NUCLEOTIDE SEQUENCE</scope>
    <source>
        <strain evidence="2">CCM 7897</strain>
    </source>
</reference>